<reference evidence="2 3" key="1">
    <citation type="journal article" date="2017" name="Nat. Commun.">
        <title>Genome assembly with in vitro proximity ligation data and whole-genome triplication in lettuce.</title>
        <authorList>
            <person name="Reyes-Chin-Wo S."/>
            <person name="Wang Z."/>
            <person name="Yang X."/>
            <person name="Kozik A."/>
            <person name="Arikit S."/>
            <person name="Song C."/>
            <person name="Xia L."/>
            <person name="Froenicke L."/>
            <person name="Lavelle D.O."/>
            <person name="Truco M.J."/>
            <person name="Xia R."/>
            <person name="Zhu S."/>
            <person name="Xu C."/>
            <person name="Xu H."/>
            <person name="Xu X."/>
            <person name="Cox K."/>
            <person name="Korf I."/>
            <person name="Meyers B.C."/>
            <person name="Michelmore R.W."/>
        </authorList>
    </citation>
    <scope>NUCLEOTIDE SEQUENCE [LARGE SCALE GENOMIC DNA]</scope>
    <source>
        <strain evidence="3">cv. Salinas</strain>
        <tissue evidence="2">Seedlings</tissue>
    </source>
</reference>
<dbReference type="Proteomes" id="UP000235145">
    <property type="component" value="Unassembled WGS sequence"/>
</dbReference>
<evidence type="ECO:0000313" key="3">
    <source>
        <dbReference type="Proteomes" id="UP000235145"/>
    </source>
</evidence>
<gene>
    <name evidence="2" type="ORF">LSAT_V11C700368590</name>
</gene>
<dbReference type="InterPro" id="IPR018289">
    <property type="entry name" value="MULE_transposase_dom"/>
</dbReference>
<keyword evidence="3" id="KW-1185">Reference proteome</keyword>
<comment type="caution">
    <text evidence="2">The sequence shown here is derived from an EMBL/GenBank/DDBJ whole genome shotgun (WGS) entry which is preliminary data.</text>
</comment>
<sequence length="355" mass="41295">MALNYPFMIILYWEGNIEYENGFNNSDQATFSASDILRHKIWYKQFKDLIYTHDRVEKPVYKLNLSLCYQYCGRSNMVPLINDSSLDMMYYLTENDENYCGQIYVDTKGLLAQRYRVLPSLLEVEGSSLIGDISDEGESSSSMHHASPCQWYIHAIKKKSHNIWQITRQVDAYNCFGSCIGNDKGNLNSKIIASYIIHSIEKDVAYLVDVSYNKAWHGRRKSIEKIYGTWESNSSLNPDTIVTWFHKPNGTSHVATFKYIFWAFIPSITTFHFCRPIIYVNGTHLKDLYKGKMLVVVAKDANNHILPIFYVILDEEIVHSWSWFFYQFRQFVATNRQICVILDMNQGIIHALANL</sequence>
<organism evidence="2 3">
    <name type="scientific">Lactuca sativa</name>
    <name type="common">Garden lettuce</name>
    <dbReference type="NCBI Taxonomy" id="4236"/>
    <lineage>
        <taxon>Eukaryota</taxon>
        <taxon>Viridiplantae</taxon>
        <taxon>Streptophyta</taxon>
        <taxon>Embryophyta</taxon>
        <taxon>Tracheophyta</taxon>
        <taxon>Spermatophyta</taxon>
        <taxon>Magnoliopsida</taxon>
        <taxon>eudicotyledons</taxon>
        <taxon>Gunneridae</taxon>
        <taxon>Pentapetalae</taxon>
        <taxon>asterids</taxon>
        <taxon>campanulids</taxon>
        <taxon>Asterales</taxon>
        <taxon>Asteraceae</taxon>
        <taxon>Cichorioideae</taxon>
        <taxon>Cichorieae</taxon>
        <taxon>Lactucinae</taxon>
        <taxon>Lactuca</taxon>
    </lineage>
</organism>
<evidence type="ECO:0000259" key="1">
    <source>
        <dbReference type="Pfam" id="PF10551"/>
    </source>
</evidence>
<dbReference type="PANTHER" id="PTHR31973:SF195">
    <property type="entry name" value="MUDR FAMILY TRANSPOSASE"/>
    <property type="match status" value="1"/>
</dbReference>
<dbReference type="AlphaFoldDB" id="A0A9R1UZG5"/>
<protein>
    <recommendedName>
        <fullName evidence="1">MULE transposase domain-containing protein</fullName>
    </recommendedName>
</protein>
<dbReference type="EMBL" id="NBSK02000007">
    <property type="protein sequence ID" value="KAJ0196393.1"/>
    <property type="molecule type" value="Genomic_DNA"/>
</dbReference>
<feature type="domain" description="MULE transposase" evidence="1">
    <location>
        <begin position="278"/>
        <end position="353"/>
    </location>
</feature>
<proteinExistence type="predicted"/>
<accession>A0A9R1UZG5</accession>
<dbReference type="PANTHER" id="PTHR31973">
    <property type="entry name" value="POLYPROTEIN, PUTATIVE-RELATED"/>
    <property type="match status" value="1"/>
</dbReference>
<evidence type="ECO:0000313" key="2">
    <source>
        <dbReference type="EMBL" id="KAJ0196393.1"/>
    </source>
</evidence>
<dbReference type="Pfam" id="PF10551">
    <property type="entry name" value="MULE"/>
    <property type="match status" value="1"/>
</dbReference>
<name>A0A9R1UZG5_LACSA</name>